<evidence type="ECO:0000256" key="1">
    <source>
        <dbReference type="ARBA" id="ARBA00000441"/>
    </source>
</evidence>
<dbReference type="PATRIC" id="fig|1208365.4.peg.544"/>
<dbReference type="GO" id="GO:0004332">
    <property type="term" value="F:fructose-bisphosphate aldolase activity"/>
    <property type="evidence" value="ECO:0007669"/>
    <property type="project" value="UniProtKB-EC"/>
</dbReference>
<dbReference type="NCBIfam" id="NF033379">
    <property type="entry name" value="FrucBisAld_I"/>
    <property type="match status" value="1"/>
</dbReference>
<dbReference type="STRING" id="1208365.B273_0967"/>
<evidence type="ECO:0000256" key="5">
    <source>
        <dbReference type="ARBA" id="ARBA00023152"/>
    </source>
</evidence>
<comment type="catalytic activity">
    <reaction evidence="1">
        <text>beta-D-fructose 1,6-bisphosphate = D-glyceraldehyde 3-phosphate + dihydroxyacetone phosphate</text>
        <dbReference type="Rhea" id="RHEA:14729"/>
        <dbReference type="ChEBI" id="CHEBI:32966"/>
        <dbReference type="ChEBI" id="CHEBI:57642"/>
        <dbReference type="ChEBI" id="CHEBI:59776"/>
        <dbReference type="EC" id="4.1.2.13"/>
    </reaction>
</comment>
<keyword evidence="5" id="KW-0324">Glycolysis</keyword>
<evidence type="ECO:0000313" key="10">
    <source>
        <dbReference type="Proteomes" id="UP000010310"/>
    </source>
</evidence>
<comment type="similarity">
    <text evidence="3">Belongs to the class I fructose-bisphosphate aldolase family.</text>
</comment>
<dbReference type="InterPro" id="IPR000741">
    <property type="entry name" value="FBA_I"/>
</dbReference>
<comment type="pathway">
    <text evidence="2">Carbohydrate degradation; glycolysis; D-glyceraldehyde 3-phosphate and glycerone phosphate from D-glucose: step 4/4.</text>
</comment>
<dbReference type="AlphaFoldDB" id="K6GIC9"/>
<dbReference type="Proteomes" id="UP000010310">
    <property type="component" value="Unassembled WGS sequence"/>
</dbReference>
<accession>K6GIC9</accession>
<evidence type="ECO:0000256" key="2">
    <source>
        <dbReference type="ARBA" id="ARBA00004714"/>
    </source>
</evidence>
<evidence type="ECO:0000256" key="8">
    <source>
        <dbReference type="ARBA" id="ARBA00072515"/>
    </source>
</evidence>
<evidence type="ECO:0000256" key="6">
    <source>
        <dbReference type="ARBA" id="ARBA00023239"/>
    </source>
</evidence>
<organism evidence="9 10">
    <name type="scientific">SAR86 cluster bacterium SAR86E</name>
    <dbReference type="NCBI Taxonomy" id="1208365"/>
    <lineage>
        <taxon>Bacteria</taxon>
        <taxon>Pseudomonadati</taxon>
        <taxon>Pseudomonadota</taxon>
        <taxon>Gammaproteobacteria</taxon>
        <taxon>SAR86 cluster</taxon>
    </lineage>
</organism>
<dbReference type="Pfam" id="PF00274">
    <property type="entry name" value="Glycolytic"/>
    <property type="match status" value="1"/>
</dbReference>
<gene>
    <name evidence="9" type="ORF">B273_0967</name>
</gene>
<reference evidence="9 10" key="1">
    <citation type="submission" date="2012-09" db="EMBL/GenBank/DDBJ databases">
        <authorList>
            <person name="Dupont C.L."/>
            <person name="Rusch D.B."/>
            <person name="Lombardo M.-J."/>
            <person name="Novotny M."/>
            <person name="Yee-Greenbaum J."/>
            <person name="Laskin R."/>
        </authorList>
    </citation>
    <scope>NUCLEOTIDE SEQUENCE [LARGE SCALE GENOMIC DNA]</scope>
    <source>
        <strain evidence="9">SAR86E</strain>
    </source>
</reference>
<keyword evidence="10" id="KW-1185">Reference proteome</keyword>
<dbReference type="InterPro" id="IPR013785">
    <property type="entry name" value="Aldolase_TIM"/>
</dbReference>
<evidence type="ECO:0000256" key="3">
    <source>
        <dbReference type="ARBA" id="ARBA00010387"/>
    </source>
</evidence>
<evidence type="ECO:0000256" key="7">
    <source>
        <dbReference type="ARBA" id="ARBA00029799"/>
    </source>
</evidence>
<dbReference type="GO" id="GO:0006096">
    <property type="term" value="P:glycolytic process"/>
    <property type="evidence" value="ECO:0007669"/>
    <property type="project" value="UniProtKB-UniPathway"/>
</dbReference>
<protein>
    <recommendedName>
        <fullName evidence="8">Probable fructose-bisphosphate aldolase class 1</fullName>
        <ecNumber evidence="4">4.1.2.13</ecNumber>
    </recommendedName>
    <alternativeName>
        <fullName evidence="7">Fructose-bisphosphate aldolase class I</fullName>
    </alternativeName>
</protein>
<proteinExistence type="inferred from homology"/>
<keyword evidence="6 9" id="KW-0456">Lyase</keyword>
<sequence length="337" mass="36513">MSLNTLEEIANYIVSDGKGILAADESNPTCGKRFDSIGVESTEINRRDYREMLFRASGMQDNIGGVILFDETIRQSAEDGTSLVELIKSQGALPGIKVDKGLAPLESSPEETVTQGLDGLDERCKEYVSLGAKFTKWRAVIKISESLPTDECIDANMQALAKYAKIVQSNNMVPMVEPEVLMDGSHTIDQCYEATSKSLRSLFQCLNQEGVNIAGTILKPNMVTSGSTAENQASAQEVAEMTVKCLNENVPSDLPGITFLSGGQSDIDATAHLDAMNKIGGFPWKLSFSYGRALQQPSLKAWLGKEENIPLAQDALSHRALMNKLAANGAWNASLEK</sequence>
<dbReference type="EMBL" id="AMWX01000002">
    <property type="protein sequence ID" value="EKO36791.1"/>
    <property type="molecule type" value="Genomic_DNA"/>
</dbReference>
<evidence type="ECO:0000256" key="4">
    <source>
        <dbReference type="ARBA" id="ARBA00013068"/>
    </source>
</evidence>
<evidence type="ECO:0000313" key="9">
    <source>
        <dbReference type="EMBL" id="EKO36791.1"/>
    </source>
</evidence>
<dbReference type="FunFam" id="3.20.20.70:FF:000140">
    <property type="entry name" value="Fructose-bisphosphate aldolase"/>
    <property type="match status" value="1"/>
</dbReference>
<dbReference type="Gene3D" id="3.20.20.70">
    <property type="entry name" value="Aldolase class I"/>
    <property type="match status" value="1"/>
</dbReference>
<dbReference type="UniPathway" id="UPA00109">
    <property type="reaction ID" value="UER00183"/>
</dbReference>
<dbReference type="PANTHER" id="PTHR11627">
    <property type="entry name" value="FRUCTOSE-BISPHOSPHATE ALDOLASE"/>
    <property type="match status" value="1"/>
</dbReference>
<name>K6GIC9_9GAMM</name>
<dbReference type="SUPFAM" id="SSF51569">
    <property type="entry name" value="Aldolase"/>
    <property type="match status" value="1"/>
</dbReference>
<dbReference type="EC" id="4.1.2.13" evidence="4"/>
<comment type="caution">
    <text evidence="9">The sequence shown here is derived from an EMBL/GenBank/DDBJ whole genome shotgun (WGS) entry which is preliminary data.</text>
</comment>